<sequence length="57" mass="6685">MNVDPSFETVIFTQVDGVQNALMLKELRAAVERQEIRIVDIKRNRDQLVVIFRRLLS</sequence>
<reference evidence="2" key="1">
    <citation type="journal article" date="2019" name="Int. J. Syst. Evol. Microbiol.">
        <title>The Global Catalogue of Microorganisms (GCM) 10K type strain sequencing project: providing services to taxonomists for standard genome sequencing and annotation.</title>
        <authorList>
            <consortium name="The Broad Institute Genomics Platform"/>
            <consortium name="The Broad Institute Genome Sequencing Center for Infectious Disease"/>
            <person name="Wu L."/>
            <person name="Ma J."/>
        </authorList>
    </citation>
    <scope>NUCLEOTIDE SEQUENCE [LARGE SCALE GENOMIC DNA]</scope>
    <source>
        <strain evidence="2">CGMCC 1.12286</strain>
    </source>
</reference>
<proteinExistence type="predicted"/>
<accession>A0ABW4JKU9</accession>
<gene>
    <name evidence="1" type="ORF">ACFSB2_20490</name>
</gene>
<protein>
    <submittedName>
        <fullName evidence="1">Uncharacterized protein</fullName>
    </submittedName>
</protein>
<comment type="caution">
    <text evidence="1">The sequence shown here is derived from an EMBL/GenBank/DDBJ whole genome shotgun (WGS) entry which is preliminary data.</text>
</comment>
<dbReference type="Proteomes" id="UP001597079">
    <property type="component" value="Unassembled WGS sequence"/>
</dbReference>
<keyword evidence="2" id="KW-1185">Reference proteome</keyword>
<evidence type="ECO:0000313" key="2">
    <source>
        <dbReference type="Proteomes" id="UP001597079"/>
    </source>
</evidence>
<evidence type="ECO:0000313" key="1">
    <source>
        <dbReference type="EMBL" id="MFD1677057.1"/>
    </source>
</evidence>
<dbReference type="RefSeq" id="WP_377944966.1">
    <property type="nucleotide sequence ID" value="NZ_JBHUCX010000083.1"/>
</dbReference>
<name>A0ABW4JKU9_9BACL</name>
<organism evidence="1 2">
    <name type="scientific">Alicyclobacillus fodiniaquatilis</name>
    <dbReference type="NCBI Taxonomy" id="1661150"/>
    <lineage>
        <taxon>Bacteria</taxon>
        <taxon>Bacillati</taxon>
        <taxon>Bacillota</taxon>
        <taxon>Bacilli</taxon>
        <taxon>Bacillales</taxon>
        <taxon>Alicyclobacillaceae</taxon>
        <taxon>Alicyclobacillus</taxon>
    </lineage>
</organism>
<dbReference type="EMBL" id="JBHUCX010000083">
    <property type="protein sequence ID" value="MFD1677057.1"/>
    <property type="molecule type" value="Genomic_DNA"/>
</dbReference>